<feature type="compositionally biased region" description="Basic and acidic residues" evidence="2">
    <location>
        <begin position="327"/>
        <end position="355"/>
    </location>
</feature>
<organism evidence="4 5">
    <name type="scientific">Candidatus Enterococcus lowellii</name>
    <dbReference type="NCBI Taxonomy" id="2230877"/>
    <lineage>
        <taxon>Bacteria</taxon>
        <taxon>Bacillati</taxon>
        <taxon>Bacillota</taxon>
        <taxon>Bacilli</taxon>
        <taxon>Lactobacillales</taxon>
        <taxon>Enterococcaceae</taxon>
        <taxon>Enterococcus</taxon>
    </lineage>
</organism>
<dbReference type="EMBL" id="CP147251">
    <property type="protein sequence ID" value="WYJ78407.1"/>
    <property type="molecule type" value="Genomic_DNA"/>
</dbReference>
<evidence type="ECO:0000256" key="2">
    <source>
        <dbReference type="SAM" id="MobiDB-lite"/>
    </source>
</evidence>
<evidence type="ECO:0000256" key="3">
    <source>
        <dbReference type="SAM" id="SignalP"/>
    </source>
</evidence>
<accession>A0ABZ2SRL8</accession>
<dbReference type="RefSeq" id="WP_207871521.1">
    <property type="nucleotide sequence ID" value="NZ_CP147251.1"/>
</dbReference>
<protein>
    <submittedName>
        <fullName evidence="4">Uncharacterized protein</fullName>
    </submittedName>
</protein>
<evidence type="ECO:0000313" key="4">
    <source>
        <dbReference type="EMBL" id="WYJ78407.1"/>
    </source>
</evidence>
<gene>
    <name evidence="4" type="ORF">DOK78_003064</name>
</gene>
<reference evidence="4 5" key="1">
    <citation type="submission" date="2021-03" db="EMBL/GenBank/DDBJ databases">
        <authorList>
            <person name="Gilmore M.S."/>
            <person name="Schwartzman J."/>
            <person name="Van Tyne D."/>
            <person name="Martin M."/>
            <person name="Earl A.M."/>
            <person name="Manson A.L."/>
            <person name="Straub T."/>
            <person name="Salamzade R."/>
            <person name="Saavedra J."/>
            <person name="Lebreton F."/>
            <person name="Prichula J."/>
            <person name="Schaufler K."/>
            <person name="Gaca A."/>
            <person name="Sgardioli B."/>
            <person name="Wagenaar J."/>
            <person name="Strong T."/>
        </authorList>
    </citation>
    <scope>NUCLEOTIDE SEQUENCE [LARGE SCALE GENOMIC DNA]</scope>
    <source>
        <strain evidence="4 5">DIV2402</strain>
    </source>
</reference>
<keyword evidence="3" id="KW-0732">Signal</keyword>
<reference evidence="4 5" key="2">
    <citation type="submission" date="2024-03" db="EMBL/GenBank/DDBJ databases">
        <title>The Genome Sequence of Enterococcus sp. DIV2402.</title>
        <authorList>
            <consortium name="The Broad Institute Genomics Platform"/>
            <consortium name="The Broad Institute Microbial Omics Core"/>
            <consortium name="The Broad Institute Genomic Center for Infectious Diseases"/>
            <person name="Earl A."/>
            <person name="Manson A."/>
            <person name="Gilmore M."/>
            <person name="Schwartman J."/>
            <person name="Shea T."/>
            <person name="Abouelleil A."/>
            <person name="Cao P."/>
            <person name="Chapman S."/>
            <person name="Cusick C."/>
            <person name="Young S."/>
            <person name="Neafsey D."/>
            <person name="Nusbaum C."/>
            <person name="Birren B."/>
        </authorList>
    </citation>
    <scope>NUCLEOTIDE SEQUENCE [LARGE SCALE GENOMIC DNA]</scope>
    <source>
        <strain evidence="4 5">DIV2402</strain>
    </source>
</reference>
<name>A0ABZ2SRL8_9ENTE</name>
<feature type="signal peptide" evidence="3">
    <location>
        <begin position="1"/>
        <end position="21"/>
    </location>
</feature>
<dbReference type="Proteomes" id="UP000664701">
    <property type="component" value="Chromosome"/>
</dbReference>
<keyword evidence="5" id="KW-1185">Reference proteome</keyword>
<feature type="coiled-coil region" evidence="1">
    <location>
        <begin position="129"/>
        <end position="195"/>
    </location>
</feature>
<evidence type="ECO:0000313" key="5">
    <source>
        <dbReference type="Proteomes" id="UP000664701"/>
    </source>
</evidence>
<evidence type="ECO:0000256" key="1">
    <source>
        <dbReference type="SAM" id="Coils"/>
    </source>
</evidence>
<sequence length="432" mass="48332">MKLRRAVVGIILAFSATGVVAANENANAYQEVYTQQDKQERQIQTILNSEFISEEDSELLKQKVTEINQAEEKANRQTLKTLIAEEQQDFSAVKKRVAKNEKLVIQTEQEELLKKITELETKSKEKFIAKKDRQQLTELKEEAQLASNSTIITIRELTRTVSELAEQMENNQVLITETVKELAELNKSSEALAKQKYISSSEKEELAADRKENATYLEQAENLQAITERKSSSQSLVTRLQTKQTESAEDFDAHEKKATEFIQTARSLVANGDLTSDEQAKLEDVLTTLDDSLKMKNYQPGDLAKNSQTLQTTYDEFLEKSNERIAEAKKKAEKEAAERAKKEAEEQAAREKEAQAEAARQQAAVEQTTNANDSATPTLVGDWHQAPAGYKYLKVESGKTYGQVKNPGNFSLITEAEAANYSPGHGNGSAKQ</sequence>
<proteinExistence type="predicted"/>
<keyword evidence="1" id="KW-0175">Coiled coil</keyword>
<feature type="compositionally biased region" description="Polar residues" evidence="2">
    <location>
        <begin position="365"/>
        <end position="377"/>
    </location>
</feature>
<feature type="region of interest" description="Disordered" evidence="2">
    <location>
        <begin position="327"/>
        <end position="383"/>
    </location>
</feature>
<feature type="chain" id="PRO_5045820895" evidence="3">
    <location>
        <begin position="22"/>
        <end position="432"/>
    </location>
</feature>